<evidence type="ECO:0000313" key="13">
    <source>
        <dbReference type="Proteomes" id="UP001447188"/>
    </source>
</evidence>
<dbReference type="InterPro" id="IPR013523">
    <property type="entry name" value="Hist_AcTrfase_HAT1_C"/>
</dbReference>
<dbReference type="InterPro" id="IPR019467">
    <property type="entry name" value="Hat1_N"/>
</dbReference>
<dbReference type="Pfam" id="PF21184">
    <property type="entry name" value="HAT1_C_fung"/>
    <property type="match status" value="1"/>
</dbReference>
<keyword evidence="7 9" id="KW-0012">Acyltransferase</keyword>
<evidence type="ECO:0000313" key="12">
    <source>
        <dbReference type="EMBL" id="KAL0637134.1"/>
    </source>
</evidence>
<evidence type="ECO:0000256" key="7">
    <source>
        <dbReference type="ARBA" id="ARBA00023315"/>
    </source>
</evidence>
<dbReference type="GO" id="GO:0061733">
    <property type="term" value="F:protein-lysine-acetyltransferase activity"/>
    <property type="evidence" value="ECO:0007669"/>
    <property type="project" value="UniProtKB-EC"/>
</dbReference>
<feature type="domain" description="Histone acetyl transferase HAT1 N-terminal" evidence="11">
    <location>
        <begin position="7"/>
        <end position="164"/>
    </location>
</feature>
<evidence type="ECO:0000256" key="2">
    <source>
        <dbReference type="ARBA" id="ARBA00010543"/>
    </source>
</evidence>
<evidence type="ECO:0000256" key="1">
    <source>
        <dbReference type="ARBA" id="ARBA00004123"/>
    </source>
</evidence>
<evidence type="ECO:0000256" key="10">
    <source>
        <dbReference type="SAM" id="MobiDB-lite"/>
    </source>
</evidence>
<dbReference type="EMBL" id="JBBBZM010000039">
    <property type="protein sequence ID" value="KAL0637134.1"/>
    <property type="molecule type" value="Genomic_DNA"/>
</dbReference>
<protein>
    <recommendedName>
        <fullName evidence="4 9">Histone acetyltransferase type B catalytic subunit</fullName>
        <ecNumber evidence="3 9">2.3.1.48</ecNumber>
    </recommendedName>
</protein>
<name>A0ABR3GMI3_9PEZI</name>
<evidence type="ECO:0000256" key="5">
    <source>
        <dbReference type="ARBA" id="ARBA00022679"/>
    </source>
</evidence>
<dbReference type="SUPFAM" id="SSF55729">
    <property type="entry name" value="Acyl-CoA N-acyltransferases (Nat)"/>
    <property type="match status" value="1"/>
</dbReference>
<keyword evidence="9" id="KW-0963">Cytoplasm</keyword>
<feature type="region of interest" description="Disordered" evidence="10">
    <location>
        <begin position="399"/>
        <end position="440"/>
    </location>
</feature>
<dbReference type="InterPro" id="IPR017380">
    <property type="entry name" value="Hist_AcTrfase_B-typ_cat-su"/>
</dbReference>
<dbReference type="Proteomes" id="UP001447188">
    <property type="component" value="Unassembled WGS sequence"/>
</dbReference>
<accession>A0ABR3GMI3</accession>
<keyword evidence="13" id="KW-1185">Reference proteome</keyword>
<evidence type="ECO:0000256" key="3">
    <source>
        <dbReference type="ARBA" id="ARBA00013184"/>
    </source>
</evidence>
<evidence type="ECO:0000256" key="8">
    <source>
        <dbReference type="ARBA" id="ARBA00048017"/>
    </source>
</evidence>
<evidence type="ECO:0000256" key="6">
    <source>
        <dbReference type="ARBA" id="ARBA00023242"/>
    </source>
</evidence>
<dbReference type="Gene3D" id="3.40.630.30">
    <property type="match status" value="1"/>
</dbReference>
<sequence>MEPIDEWSVDANEALTLSLHSPTSGKQLTTFHPKYTYPIFGESETIFGYRNLNVRLAFAADNMAMCVDVNWTEQKKPVGEVVAENITETLKEYLPAEAFEKDLEGFEASLPNRKTNKPFAPPGTFLTSSQIGSKTYEIWTTTVDDPACKVLLANIQILVLLYIEGGSYIELDDEEWSNKRWKIFFLYEKSEHAGYSFIGYSTVYSYYYFSSTLKDLSRARISQFLILPPYQRHGHGSRFYDALIKHYLASETTLEITVEDPSESFSDLRDLRDLHRLETSGVFNKLTLQSVAAHTFQHEDIRKAAKMPQRQFNRCLEMALLKGLLEREKKEKRKQADRKRDKQWKIYRLVVKGRVYKQNRDVLAQLDRLERIDKLEETYFHVEDDYKRLLDIARHGRIEEDESSANGKKAGRSKRNTDMEEDEEMEEMEMGVRPKKRVRI</sequence>
<feature type="compositionally biased region" description="Acidic residues" evidence="10">
    <location>
        <begin position="419"/>
        <end position="429"/>
    </location>
</feature>
<dbReference type="Gene3D" id="3.90.360.10">
    <property type="entry name" value="Histone acetyl transferase 1 (HAT1), N-terminal domain"/>
    <property type="match status" value="1"/>
</dbReference>
<comment type="function">
    <text evidence="9">Catalytic component of the histone acetylase B (HAT-B) complex. Has intrinsic substrate specificity that modifies lysine in recognition sequence GXGKXG. Involved in DNA double-strand break repair.</text>
</comment>
<evidence type="ECO:0000259" key="11">
    <source>
        <dbReference type="Pfam" id="PF10394"/>
    </source>
</evidence>
<comment type="subunit">
    <text evidence="9">Component of the HAT-B complex composed of at least HAT1 and HAT2. The HAT-B complex binds to histone H4 tail.</text>
</comment>
<reference evidence="12 13" key="1">
    <citation type="submission" date="2024-02" db="EMBL/GenBank/DDBJ databases">
        <title>Discinaceae phylogenomics.</title>
        <authorList>
            <person name="Dirks A.C."/>
            <person name="James T.Y."/>
        </authorList>
    </citation>
    <scope>NUCLEOTIDE SEQUENCE [LARGE SCALE GENOMIC DNA]</scope>
    <source>
        <strain evidence="12 13">ACD0624</strain>
    </source>
</reference>
<keyword evidence="6 9" id="KW-0539">Nucleus</keyword>
<comment type="caution">
    <text evidence="12">The sequence shown here is derived from an EMBL/GenBank/DDBJ whole genome shotgun (WGS) entry which is preliminary data.</text>
</comment>
<dbReference type="PIRSF" id="PIRSF038084">
    <property type="entry name" value="HAT-B_cat"/>
    <property type="match status" value="1"/>
</dbReference>
<dbReference type="PANTHER" id="PTHR12046">
    <property type="entry name" value="HISTONE ACETYLTRANSFERASE TYPE B CATALYTIC SUBUNIT"/>
    <property type="match status" value="1"/>
</dbReference>
<dbReference type="EC" id="2.3.1.48" evidence="3 9"/>
<proteinExistence type="inferred from homology"/>
<dbReference type="Pfam" id="PF10394">
    <property type="entry name" value="Hat1_N"/>
    <property type="match status" value="1"/>
</dbReference>
<keyword evidence="5 9" id="KW-0808">Transferase</keyword>
<dbReference type="Gene3D" id="1.10.10.390">
    <property type="match status" value="1"/>
</dbReference>
<evidence type="ECO:0000256" key="9">
    <source>
        <dbReference type="PIRNR" id="PIRNR038084"/>
    </source>
</evidence>
<gene>
    <name evidence="12" type="primary">HAT1</name>
    <name evidence="12" type="ORF">Q9L58_003957</name>
</gene>
<comment type="similarity">
    <text evidence="2 9">Belongs to the HAT1 family.</text>
</comment>
<dbReference type="InterPro" id="IPR037113">
    <property type="entry name" value="Hat1_N_sf"/>
</dbReference>
<comment type="subcellular location">
    <subcellularLocation>
        <location evidence="9">Cytoplasm</location>
    </subcellularLocation>
    <subcellularLocation>
        <location evidence="1 9">Nucleus</location>
    </subcellularLocation>
</comment>
<dbReference type="InterPro" id="IPR016181">
    <property type="entry name" value="Acyl_CoA_acyltransferase"/>
</dbReference>
<evidence type="ECO:0000256" key="4">
    <source>
        <dbReference type="ARBA" id="ARBA00021268"/>
    </source>
</evidence>
<comment type="catalytic activity">
    <reaction evidence="8 9">
        <text>L-lysyl-[protein] + acetyl-CoA = N(6)-acetyl-L-lysyl-[protein] + CoA + H(+)</text>
        <dbReference type="Rhea" id="RHEA:45948"/>
        <dbReference type="Rhea" id="RHEA-COMP:9752"/>
        <dbReference type="Rhea" id="RHEA-COMP:10731"/>
        <dbReference type="ChEBI" id="CHEBI:15378"/>
        <dbReference type="ChEBI" id="CHEBI:29969"/>
        <dbReference type="ChEBI" id="CHEBI:57287"/>
        <dbReference type="ChEBI" id="CHEBI:57288"/>
        <dbReference type="ChEBI" id="CHEBI:61930"/>
        <dbReference type="EC" id="2.3.1.48"/>
    </reaction>
</comment>
<organism evidence="12 13">
    <name type="scientific">Discina gigas</name>
    <dbReference type="NCBI Taxonomy" id="1032678"/>
    <lineage>
        <taxon>Eukaryota</taxon>
        <taxon>Fungi</taxon>
        <taxon>Dikarya</taxon>
        <taxon>Ascomycota</taxon>
        <taxon>Pezizomycotina</taxon>
        <taxon>Pezizomycetes</taxon>
        <taxon>Pezizales</taxon>
        <taxon>Discinaceae</taxon>
        <taxon>Discina</taxon>
    </lineage>
</organism>